<dbReference type="GO" id="GO:0004407">
    <property type="term" value="F:histone deacetylase activity"/>
    <property type="evidence" value="ECO:0007669"/>
    <property type="project" value="TreeGrafter"/>
</dbReference>
<reference evidence="3 4" key="1">
    <citation type="submission" date="2019-02" db="EMBL/GenBank/DDBJ databases">
        <title>Genome sequencing of the rare red list fungi Phlebia centrifuga.</title>
        <authorList>
            <person name="Buettner E."/>
            <person name="Kellner H."/>
        </authorList>
    </citation>
    <scope>NUCLEOTIDE SEQUENCE [LARGE SCALE GENOMIC DNA]</scope>
    <source>
        <strain evidence="3 4">DSM 108282</strain>
    </source>
</reference>
<keyword evidence="4" id="KW-1185">Reference proteome</keyword>
<evidence type="ECO:0000313" key="4">
    <source>
        <dbReference type="Proteomes" id="UP000309038"/>
    </source>
</evidence>
<protein>
    <recommendedName>
        <fullName evidence="2">Histone deacetylase domain-containing protein</fullName>
    </recommendedName>
</protein>
<dbReference type="PANTHER" id="PTHR47558">
    <property type="entry name" value="HISTONE DEACETYLASE HOS3"/>
    <property type="match status" value="1"/>
</dbReference>
<dbReference type="GO" id="GO:0005634">
    <property type="term" value="C:nucleus"/>
    <property type="evidence" value="ECO:0007669"/>
    <property type="project" value="TreeGrafter"/>
</dbReference>
<dbReference type="InterPro" id="IPR037138">
    <property type="entry name" value="His_deacetylse_dom_sf"/>
</dbReference>
<accession>A0A4S4KGL4</accession>
<evidence type="ECO:0000313" key="3">
    <source>
        <dbReference type="EMBL" id="THG97263.1"/>
    </source>
</evidence>
<evidence type="ECO:0000259" key="2">
    <source>
        <dbReference type="Pfam" id="PF00850"/>
    </source>
</evidence>
<dbReference type="PANTHER" id="PTHR47558:SF1">
    <property type="entry name" value="HISTONE DEACETYLASE HOS3"/>
    <property type="match status" value="1"/>
</dbReference>
<dbReference type="InterPro" id="IPR023696">
    <property type="entry name" value="Ureohydrolase_dom_sf"/>
</dbReference>
<dbReference type="Proteomes" id="UP000309038">
    <property type="component" value="Unassembled WGS sequence"/>
</dbReference>
<name>A0A4S4KGL4_9APHY</name>
<feature type="domain" description="Histone deacetylase" evidence="2">
    <location>
        <begin position="131"/>
        <end position="445"/>
    </location>
</feature>
<dbReference type="InterPro" id="IPR023801">
    <property type="entry name" value="His_deacetylse_dom"/>
</dbReference>
<proteinExistence type="predicted"/>
<gene>
    <name evidence="3" type="ORF">EW026_g4701</name>
</gene>
<dbReference type="Pfam" id="PF00850">
    <property type="entry name" value="Hist_deacetyl"/>
    <property type="match status" value="1"/>
</dbReference>
<dbReference type="SUPFAM" id="SSF52768">
    <property type="entry name" value="Arginase/deacetylase"/>
    <property type="match status" value="1"/>
</dbReference>
<dbReference type="InterPro" id="IPR000286">
    <property type="entry name" value="HDACs"/>
</dbReference>
<organism evidence="3 4">
    <name type="scientific">Hermanssonia centrifuga</name>
    <dbReference type="NCBI Taxonomy" id="98765"/>
    <lineage>
        <taxon>Eukaryota</taxon>
        <taxon>Fungi</taxon>
        <taxon>Dikarya</taxon>
        <taxon>Basidiomycota</taxon>
        <taxon>Agaricomycotina</taxon>
        <taxon>Agaricomycetes</taxon>
        <taxon>Polyporales</taxon>
        <taxon>Meruliaceae</taxon>
        <taxon>Hermanssonia</taxon>
    </lineage>
</organism>
<sequence>MDNKPDNLLAGSTRIYLQEACLRHQFIRSKDTSNIVERPERLRAINIGISAAVSRLEHARKSSSGHVKNESYPSHDELAESLGRIDISGSSAKSATPQNVPVELIKSSASVDLLHNPAVKFIHGDIEGDVYLENLIKWAAESKDKIATTGTEIPEGFPQGDLYLCPTSVEAIQGALGTVCEAVDDVILAPLSQPPTGHRAFVAVRPPGHHCGENTPIGFCFVNNVAVAAAHAHLKHGIARVVIFDIDLHHGNGTQSLAWQINEESYRQRLEDSFRDPTNSAQTTPGLQIFYGSLHDILSYPCEEGKLDLVQAASVSIHGPHGQYVENIHLQPYNSEEEFWSELYEKKYKSVFQKAEEFVRETAQQDNHSVGDDVIVFISCGFDASEHEYPSMSRHGRKVPTSFYHRFARDTITFAEVFAKGRLVSVLEGGYSDRALTSGVMAHICGLAGGESSKAINEDVMQEWWNVENLTKLEKATKKRRGGRASLQAAPTAQEPWIERTLEIFSSIDSTPPPAHAVPVAPALLMSLRDRTKKPADNPVATDKNKPGKKAAAQAAKEVTVLKQLSDISSGSESDAGGQQSVPNLPAPTGKKLPRVVLKLGPKP</sequence>
<dbReference type="Gene3D" id="3.40.800.20">
    <property type="entry name" value="Histone deacetylase domain"/>
    <property type="match status" value="1"/>
</dbReference>
<dbReference type="EMBL" id="SGPJ01000178">
    <property type="protein sequence ID" value="THG97263.1"/>
    <property type="molecule type" value="Genomic_DNA"/>
</dbReference>
<dbReference type="PRINTS" id="PR01270">
    <property type="entry name" value="HDASUPER"/>
</dbReference>
<dbReference type="InterPro" id="IPR053244">
    <property type="entry name" value="HDAC_HD_type_1"/>
</dbReference>
<evidence type="ECO:0000256" key="1">
    <source>
        <dbReference type="SAM" id="MobiDB-lite"/>
    </source>
</evidence>
<feature type="compositionally biased region" description="Polar residues" evidence="1">
    <location>
        <begin position="566"/>
        <end position="583"/>
    </location>
</feature>
<dbReference type="GO" id="GO:0010468">
    <property type="term" value="P:regulation of gene expression"/>
    <property type="evidence" value="ECO:0007669"/>
    <property type="project" value="UniProtKB-ARBA"/>
</dbReference>
<comment type="caution">
    <text evidence="3">The sequence shown here is derived from an EMBL/GenBank/DDBJ whole genome shotgun (WGS) entry which is preliminary data.</text>
</comment>
<dbReference type="AlphaFoldDB" id="A0A4S4KGL4"/>
<feature type="region of interest" description="Disordered" evidence="1">
    <location>
        <begin position="533"/>
        <end position="604"/>
    </location>
</feature>